<dbReference type="Proteomes" id="UP000432089">
    <property type="component" value="Unassembled WGS sequence"/>
</dbReference>
<evidence type="ECO:0000256" key="1">
    <source>
        <dbReference type="SAM" id="SignalP"/>
    </source>
</evidence>
<reference evidence="2 3" key="1">
    <citation type="submission" date="2019-09" db="EMBL/GenBank/DDBJ databases">
        <title>YIM 132180 draft genome.</title>
        <authorList>
            <person name="Zhang K."/>
        </authorList>
    </citation>
    <scope>NUCLEOTIDE SEQUENCE [LARGE SCALE GENOMIC DNA]</scope>
    <source>
        <strain evidence="2 3">YIM 132180</strain>
    </source>
</reference>
<dbReference type="EMBL" id="VZDO01000001">
    <property type="protein sequence ID" value="KAB0682767.1"/>
    <property type="molecule type" value="Genomic_DNA"/>
</dbReference>
<dbReference type="RefSeq" id="WP_150967738.1">
    <property type="nucleotide sequence ID" value="NZ_VZDO01000001.1"/>
</dbReference>
<feature type="chain" id="PRO_5030773865" evidence="1">
    <location>
        <begin position="23"/>
        <end position="114"/>
    </location>
</feature>
<comment type="caution">
    <text evidence="2">The sequence shown here is derived from an EMBL/GenBank/DDBJ whole genome shotgun (WGS) entry which is preliminary data.</text>
</comment>
<gene>
    <name evidence="2" type="ORF">F6X38_01410</name>
</gene>
<sequence length="114" mass="11154">MRRSALPLFVACLVAVGGEAAADQITNGPQPAGTVVASKRGREHGSLDAARAAAAVATPKPSSAAGGAAALHPDEQAVAKPLQAASLGACVTSASVLCYADGEVVPGWPAPSIR</sequence>
<evidence type="ECO:0000313" key="2">
    <source>
        <dbReference type="EMBL" id="KAB0682767.1"/>
    </source>
</evidence>
<protein>
    <submittedName>
        <fullName evidence="2">Uncharacterized protein</fullName>
    </submittedName>
</protein>
<name>A0A7V7TYI8_9HYPH</name>
<evidence type="ECO:0000313" key="3">
    <source>
        <dbReference type="Proteomes" id="UP000432089"/>
    </source>
</evidence>
<feature type="signal peptide" evidence="1">
    <location>
        <begin position="1"/>
        <end position="22"/>
    </location>
</feature>
<keyword evidence="1" id="KW-0732">Signal</keyword>
<dbReference type="AlphaFoldDB" id="A0A7V7TYI8"/>
<proteinExistence type="predicted"/>
<keyword evidence="3" id="KW-1185">Reference proteome</keyword>
<accession>A0A7V7TYI8</accession>
<organism evidence="2 3">
    <name type="scientific">Plantimonas leprariae</name>
    <dbReference type="NCBI Taxonomy" id="2615207"/>
    <lineage>
        <taxon>Bacteria</taxon>
        <taxon>Pseudomonadati</taxon>
        <taxon>Pseudomonadota</taxon>
        <taxon>Alphaproteobacteria</taxon>
        <taxon>Hyphomicrobiales</taxon>
        <taxon>Aurantimonadaceae</taxon>
        <taxon>Plantimonas</taxon>
    </lineage>
</organism>